<reference evidence="2 3" key="1">
    <citation type="submission" date="2019-11" db="EMBL/GenBank/DDBJ databases">
        <title>Pedobacter sp. HMF7056 Genome sequencing and assembly.</title>
        <authorList>
            <person name="Kang H."/>
            <person name="Kim H."/>
            <person name="Joh K."/>
        </authorList>
    </citation>
    <scope>NUCLEOTIDE SEQUENCE [LARGE SCALE GENOMIC DNA]</scope>
    <source>
        <strain evidence="2 3">HMF7056</strain>
    </source>
</reference>
<dbReference type="RefSeq" id="WP_160907738.1">
    <property type="nucleotide sequence ID" value="NZ_WVHS01000003.1"/>
</dbReference>
<organism evidence="2 3">
    <name type="scientific">Hufsiella ginkgonis</name>
    <dbReference type="NCBI Taxonomy" id="2695274"/>
    <lineage>
        <taxon>Bacteria</taxon>
        <taxon>Pseudomonadati</taxon>
        <taxon>Bacteroidota</taxon>
        <taxon>Sphingobacteriia</taxon>
        <taxon>Sphingobacteriales</taxon>
        <taxon>Sphingobacteriaceae</taxon>
        <taxon>Hufsiella</taxon>
    </lineage>
</organism>
<accession>A0A7K1Y0G1</accession>
<keyword evidence="1" id="KW-0812">Transmembrane</keyword>
<keyword evidence="3" id="KW-1185">Reference proteome</keyword>
<feature type="transmembrane region" description="Helical" evidence="1">
    <location>
        <begin position="97"/>
        <end position="116"/>
    </location>
</feature>
<feature type="transmembrane region" description="Helical" evidence="1">
    <location>
        <begin position="45"/>
        <end position="63"/>
    </location>
</feature>
<keyword evidence="1" id="KW-1133">Transmembrane helix</keyword>
<feature type="transmembrane region" description="Helical" evidence="1">
    <location>
        <begin position="70"/>
        <end position="91"/>
    </location>
</feature>
<gene>
    <name evidence="2" type="ORF">GS398_15790</name>
</gene>
<protein>
    <submittedName>
        <fullName evidence="2">Uncharacterized protein</fullName>
    </submittedName>
</protein>
<evidence type="ECO:0000313" key="3">
    <source>
        <dbReference type="Proteomes" id="UP000451233"/>
    </source>
</evidence>
<dbReference type="AlphaFoldDB" id="A0A7K1Y0G1"/>
<name>A0A7K1Y0G1_9SPHI</name>
<dbReference type="Proteomes" id="UP000451233">
    <property type="component" value="Unassembled WGS sequence"/>
</dbReference>
<evidence type="ECO:0000256" key="1">
    <source>
        <dbReference type="SAM" id="Phobius"/>
    </source>
</evidence>
<evidence type="ECO:0000313" key="2">
    <source>
        <dbReference type="EMBL" id="MXV16764.1"/>
    </source>
</evidence>
<sequence length="122" mass="13140">MNILIKTLAIITGYAIFVVSSLALFQLSGQKPHDPATGGFRVLTAFYGAFFSIVSGLVLQLIARTKTLTLNIVLAVIIAGFATFSLLKAGGSHWTQWMAILIFAPVSIVGGLFLIWRRSAAR</sequence>
<proteinExistence type="predicted"/>
<dbReference type="EMBL" id="WVHS01000003">
    <property type="protein sequence ID" value="MXV16764.1"/>
    <property type="molecule type" value="Genomic_DNA"/>
</dbReference>
<comment type="caution">
    <text evidence="2">The sequence shown here is derived from an EMBL/GenBank/DDBJ whole genome shotgun (WGS) entry which is preliminary data.</text>
</comment>
<feature type="transmembrane region" description="Helical" evidence="1">
    <location>
        <begin position="7"/>
        <end position="25"/>
    </location>
</feature>
<keyword evidence="1" id="KW-0472">Membrane</keyword>